<feature type="domain" description="GGDEF" evidence="4">
    <location>
        <begin position="282"/>
        <end position="419"/>
    </location>
</feature>
<dbReference type="RefSeq" id="WP_168147401.1">
    <property type="nucleotide sequence ID" value="NZ_JAAVXB010000003.1"/>
</dbReference>
<dbReference type="PANTHER" id="PTHR33121:SF70">
    <property type="entry name" value="SIGNALING PROTEIN YKOW"/>
    <property type="match status" value="1"/>
</dbReference>
<organism evidence="5 6">
    <name type="scientific">Solimonas marina</name>
    <dbReference type="NCBI Taxonomy" id="2714601"/>
    <lineage>
        <taxon>Bacteria</taxon>
        <taxon>Pseudomonadati</taxon>
        <taxon>Pseudomonadota</taxon>
        <taxon>Gammaproteobacteria</taxon>
        <taxon>Nevskiales</taxon>
        <taxon>Nevskiaceae</taxon>
        <taxon>Solimonas</taxon>
    </lineage>
</organism>
<proteinExistence type="predicted"/>
<feature type="domain" description="HAMP" evidence="3">
    <location>
        <begin position="199"/>
        <end position="251"/>
    </location>
</feature>
<dbReference type="Gene3D" id="3.30.70.270">
    <property type="match status" value="1"/>
</dbReference>
<dbReference type="CDD" id="cd01948">
    <property type="entry name" value="EAL"/>
    <property type="match status" value="1"/>
</dbReference>
<dbReference type="GO" id="GO:0016020">
    <property type="term" value="C:membrane"/>
    <property type="evidence" value="ECO:0007669"/>
    <property type="project" value="InterPro"/>
</dbReference>
<evidence type="ECO:0000259" key="3">
    <source>
        <dbReference type="PROSITE" id="PS50885"/>
    </source>
</evidence>
<dbReference type="SUPFAM" id="SSF141868">
    <property type="entry name" value="EAL domain-like"/>
    <property type="match status" value="1"/>
</dbReference>
<dbReference type="SUPFAM" id="SSF55073">
    <property type="entry name" value="Nucleotide cyclase"/>
    <property type="match status" value="1"/>
</dbReference>
<dbReference type="PROSITE" id="PS50883">
    <property type="entry name" value="EAL"/>
    <property type="match status" value="1"/>
</dbReference>
<keyword evidence="6" id="KW-1185">Reference proteome</keyword>
<evidence type="ECO:0000313" key="5">
    <source>
        <dbReference type="EMBL" id="NKF22151.1"/>
    </source>
</evidence>
<evidence type="ECO:0000313" key="6">
    <source>
        <dbReference type="Proteomes" id="UP000653472"/>
    </source>
</evidence>
<dbReference type="InterPro" id="IPR001633">
    <property type="entry name" value="EAL_dom"/>
</dbReference>
<protein>
    <submittedName>
        <fullName evidence="5">EAL domain-containing protein</fullName>
    </submittedName>
</protein>
<dbReference type="GO" id="GO:0007165">
    <property type="term" value="P:signal transduction"/>
    <property type="evidence" value="ECO:0007669"/>
    <property type="project" value="InterPro"/>
</dbReference>
<dbReference type="Gene3D" id="3.20.20.450">
    <property type="entry name" value="EAL domain"/>
    <property type="match status" value="1"/>
</dbReference>
<dbReference type="AlphaFoldDB" id="A0A969W7K0"/>
<name>A0A969W7K0_9GAMM</name>
<dbReference type="InterPro" id="IPR043128">
    <property type="entry name" value="Rev_trsase/Diguanyl_cyclase"/>
</dbReference>
<comment type="caution">
    <text evidence="5">The sequence shown here is derived from an EMBL/GenBank/DDBJ whole genome shotgun (WGS) entry which is preliminary data.</text>
</comment>
<keyword evidence="1" id="KW-0812">Transmembrane</keyword>
<dbReference type="GO" id="GO:0071111">
    <property type="term" value="F:cyclic-guanylate-specific phosphodiesterase activity"/>
    <property type="evidence" value="ECO:0007669"/>
    <property type="project" value="InterPro"/>
</dbReference>
<evidence type="ECO:0000256" key="1">
    <source>
        <dbReference type="SAM" id="Phobius"/>
    </source>
</evidence>
<dbReference type="PROSITE" id="PS50885">
    <property type="entry name" value="HAMP"/>
    <property type="match status" value="1"/>
</dbReference>
<dbReference type="PANTHER" id="PTHR33121">
    <property type="entry name" value="CYCLIC DI-GMP PHOSPHODIESTERASE PDEF"/>
    <property type="match status" value="1"/>
</dbReference>
<dbReference type="EMBL" id="JAAVXB010000003">
    <property type="protein sequence ID" value="NKF22151.1"/>
    <property type="molecule type" value="Genomic_DNA"/>
</dbReference>
<dbReference type="PROSITE" id="PS50887">
    <property type="entry name" value="GGDEF"/>
    <property type="match status" value="1"/>
</dbReference>
<keyword evidence="1" id="KW-0472">Membrane</keyword>
<dbReference type="InterPro" id="IPR029787">
    <property type="entry name" value="Nucleotide_cyclase"/>
</dbReference>
<evidence type="ECO:0000259" key="4">
    <source>
        <dbReference type="PROSITE" id="PS50887"/>
    </source>
</evidence>
<dbReference type="InterPro" id="IPR003660">
    <property type="entry name" value="HAMP_dom"/>
</dbReference>
<dbReference type="InterPro" id="IPR050706">
    <property type="entry name" value="Cyclic-di-GMP_PDE-like"/>
</dbReference>
<dbReference type="SMART" id="SM00267">
    <property type="entry name" value="GGDEF"/>
    <property type="match status" value="1"/>
</dbReference>
<dbReference type="InterPro" id="IPR035919">
    <property type="entry name" value="EAL_sf"/>
</dbReference>
<dbReference type="InterPro" id="IPR000160">
    <property type="entry name" value="GGDEF_dom"/>
</dbReference>
<accession>A0A969W7K0</accession>
<reference evidence="5" key="1">
    <citation type="submission" date="2020-03" db="EMBL/GenBank/DDBJ databases">
        <title>Solimonas marina sp. nov., isolated from deep seawater of the Pacific Ocean.</title>
        <authorList>
            <person name="Liu X."/>
            <person name="Lai Q."/>
            <person name="Sun F."/>
            <person name="Gai Y."/>
            <person name="Li G."/>
            <person name="Shao Z."/>
        </authorList>
    </citation>
    <scope>NUCLEOTIDE SEQUENCE</scope>
    <source>
        <strain evidence="5">C16B3</strain>
    </source>
</reference>
<feature type="domain" description="EAL" evidence="2">
    <location>
        <begin position="428"/>
        <end position="680"/>
    </location>
</feature>
<dbReference type="Pfam" id="PF00990">
    <property type="entry name" value="GGDEF"/>
    <property type="match status" value="1"/>
</dbReference>
<keyword evidence="1" id="KW-1133">Transmembrane helix</keyword>
<gene>
    <name evidence="5" type="ORF">G7Y82_07465</name>
</gene>
<dbReference type="SMART" id="SM00052">
    <property type="entry name" value="EAL"/>
    <property type="match status" value="1"/>
</dbReference>
<dbReference type="Gene3D" id="6.10.340.10">
    <property type="match status" value="1"/>
</dbReference>
<feature type="transmembrane region" description="Helical" evidence="1">
    <location>
        <begin position="176"/>
        <end position="198"/>
    </location>
</feature>
<dbReference type="Proteomes" id="UP000653472">
    <property type="component" value="Unassembled WGS sequence"/>
</dbReference>
<evidence type="ECO:0000259" key="2">
    <source>
        <dbReference type="PROSITE" id="PS50883"/>
    </source>
</evidence>
<sequence length="686" mass="75056">MSVRTKLLAVMMLVSLAIMVAGLVIVPSLDVDRGLEADLLGRSNRISMSVVLQRGIADMQRNAVLLQSAVAAGNDPSVALGGLQSARAVVRNQLAFLPVDGNPTLTALRDAIRDRDAQIDALLAVPPDAATAGQLTKITQQLQSQASHQLAAQLERDNTLGIRATTDEFARLRGRLAIALAAVCGALLLSVVLTIFAYRRLLRPLGAVTGSLNAVLTGREPRAGIVETQDEFGDIVRAMRRIQAQAEHIRRIAYLDPGSKLPNRNSLDAELREVRRLRPIDGTHGLLLIGIDTYGAIRSGFGSRLAEAVLGALGERFNELDVLPTQAFRIDADVIAVLIDRGNSEAVTRVDLKRIAAEVMQRFTRPLEVEGQRFLLAASAGGAIYPDDARDPDEYVNVCLEALRLARVEGPGHLRFGERGHTHRLRRHLALTEQIRTGLRQGQFVPFFQPIVDITRRKVTGAETLTRWRQPDGRVTLPGEFIFVAEGSDLIADMTRAVLARACTTFNGWNERGQALSLSFNLSAKLLSTNVMAIVREALEQSRLDPALLCAEVTETALMGNIDDVGAVLDELRGLGMQLALDDFGTGYSSLTHLYRFDVNTLKIDPVLTRAATQSERAQEIIRSMVQLSASLNIRLIVEGVESEDDVRLMQKLGCRLMQGFHFSRAMPEEQFLEWVRAYEAGVLAA</sequence>
<feature type="transmembrane region" description="Helical" evidence="1">
    <location>
        <begin position="7"/>
        <end position="26"/>
    </location>
</feature>
<dbReference type="Pfam" id="PF00563">
    <property type="entry name" value="EAL"/>
    <property type="match status" value="1"/>
</dbReference>